<dbReference type="GO" id="GO:0043565">
    <property type="term" value="F:sequence-specific DNA binding"/>
    <property type="evidence" value="ECO:0007669"/>
    <property type="project" value="InterPro"/>
</dbReference>
<dbReference type="GO" id="GO:0003700">
    <property type="term" value="F:DNA-binding transcription factor activity"/>
    <property type="evidence" value="ECO:0007669"/>
    <property type="project" value="InterPro"/>
</dbReference>
<comment type="caution">
    <text evidence="5">The sequence shown here is derived from an EMBL/GenBank/DDBJ whole genome shotgun (WGS) entry which is preliminary data.</text>
</comment>
<feature type="domain" description="HTH araC/xylS-type" evidence="4">
    <location>
        <begin position="187"/>
        <end position="271"/>
    </location>
</feature>
<keyword evidence="3" id="KW-0804">Transcription</keyword>
<dbReference type="InterPro" id="IPR018060">
    <property type="entry name" value="HTH_AraC"/>
</dbReference>
<dbReference type="Proteomes" id="UP000613011">
    <property type="component" value="Unassembled WGS sequence"/>
</dbReference>
<organism evidence="5 6">
    <name type="scientific">Ramlibacter aurantiacus</name>
    <dbReference type="NCBI Taxonomy" id="2801330"/>
    <lineage>
        <taxon>Bacteria</taxon>
        <taxon>Pseudomonadati</taxon>
        <taxon>Pseudomonadota</taxon>
        <taxon>Betaproteobacteria</taxon>
        <taxon>Burkholderiales</taxon>
        <taxon>Comamonadaceae</taxon>
        <taxon>Ramlibacter</taxon>
    </lineage>
</organism>
<dbReference type="AlphaFoldDB" id="A0A937D9E2"/>
<name>A0A937D9E2_9BURK</name>
<evidence type="ECO:0000256" key="3">
    <source>
        <dbReference type="ARBA" id="ARBA00023163"/>
    </source>
</evidence>
<dbReference type="InterPro" id="IPR050204">
    <property type="entry name" value="AraC_XylS_family_regulators"/>
</dbReference>
<evidence type="ECO:0000256" key="1">
    <source>
        <dbReference type="ARBA" id="ARBA00023015"/>
    </source>
</evidence>
<sequence>MHHERLYLRLDGDPLYAPETTVPAGVMRELAVPAALRGQVAHLIAYDERLPAGAVVSERVVPDGALRLILDFGSGRAQVVGPSARPVLLSMTGNLSGLSVTLQPGAAFMLFGIPAHELAEKVVAWDDLVAAAHRGLCGLVREPSGDDERARILCAALQRMTRDTGGEERRKATRAAALLRSYGHARSMRVVAAAVGISERRLQQIFRSQLGLSPAAWRRLMRVHECLRLLRLPGPKQWTELALETGFYDQSHLINEFQALCGLTPGQFLQRSVSGFSKTPT</sequence>
<keyword evidence="6" id="KW-1185">Reference proteome</keyword>
<dbReference type="Gene3D" id="1.10.10.60">
    <property type="entry name" value="Homeodomain-like"/>
    <property type="match status" value="1"/>
</dbReference>
<dbReference type="SUPFAM" id="SSF46689">
    <property type="entry name" value="Homeodomain-like"/>
    <property type="match status" value="2"/>
</dbReference>
<evidence type="ECO:0000259" key="4">
    <source>
        <dbReference type="PROSITE" id="PS01124"/>
    </source>
</evidence>
<protein>
    <submittedName>
        <fullName evidence="5">AraC family transcriptional regulator</fullName>
    </submittedName>
</protein>
<dbReference type="RefSeq" id="WP_201686205.1">
    <property type="nucleotide sequence ID" value="NZ_JAEQNA010000011.1"/>
</dbReference>
<keyword evidence="1" id="KW-0805">Transcription regulation</keyword>
<dbReference type="PANTHER" id="PTHR46796">
    <property type="entry name" value="HTH-TYPE TRANSCRIPTIONAL ACTIVATOR RHAS-RELATED"/>
    <property type="match status" value="1"/>
</dbReference>
<evidence type="ECO:0000313" key="5">
    <source>
        <dbReference type="EMBL" id="MBL0423066.1"/>
    </source>
</evidence>
<gene>
    <name evidence="5" type="ORF">JI739_22200</name>
</gene>
<dbReference type="EMBL" id="JAEQNA010000011">
    <property type="protein sequence ID" value="MBL0423066.1"/>
    <property type="molecule type" value="Genomic_DNA"/>
</dbReference>
<keyword evidence="2" id="KW-0238">DNA-binding</keyword>
<dbReference type="InterPro" id="IPR046532">
    <property type="entry name" value="DUF6597"/>
</dbReference>
<proteinExistence type="predicted"/>
<evidence type="ECO:0000256" key="2">
    <source>
        <dbReference type="ARBA" id="ARBA00023125"/>
    </source>
</evidence>
<dbReference type="SMART" id="SM00342">
    <property type="entry name" value="HTH_ARAC"/>
    <property type="match status" value="1"/>
</dbReference>
<dbReference type="Pfam" id="PF12833">
    <property type="entry name" value="HTH_18"/>
    <property type="match status" value="1"/>
</dbReference>
<accession>A0A937D9E2</accession>
<evidence type="ECO:0000313" key="6">
    <source>
        <dbReference type="Proteomes" id="UP000613011"/>
    </source>
</evidence>
<dbReference type="PROSITE" id="PS01124">
    <property type="entry name" value="HTH_ARAC_FAMILY_2"/>
    <property type="match status" value="1"/>
</dbReference>
<reference evidence="5" key="1">
    <citation type="submission" date="2021-01" db="EMBL/GenBank/DDBJ databases">
        <title>Ramlibacter sp. strain AW1 16S ribosomal RNA gene Genome sequencing and assembly.</title>
        <authorList>
            <person name="Kang M."/>
        </authorList>
    </citation>
    <scope>NUCLEOTIDE SEQUENCE</scope>
    <source>
        <strain evidence="5">AW1</strain>
    </source>
</reference>
<dbReference type="Pfam" id="PF20240">
    <property type="entry name" value="DUF6597"/>
    <property type="match status" value="1"/>
</dbReference>
<dbReference type="InterPro" id="IPR009057">
    <property type="entry name" value="Homeodomain-like_sf"/>
</dbReference>